<dbReference type="RefSeq" id="WP_188408816.1">
    <property type="nucleotide sequence ID" value="NZ_BMCP01000001.1"/>
</dbReference>
<dbReference type="Proteomes" id="UP000602745">
    <property type="component" value="Unassembled WGS sequence"/>
</dbReference>
<organism evidence="3 4">
    <name type="scientific">Agaricicola taiwanensis</name>
    <dbReference type="NCBI Taxonomy" id="591372"/>
    <lineage>
        <taxon>Bacteria</taxon>
        <taxon>Pseudomonadati</taxon>
        <taxon>Pseudomonadota</taxon>
        <taxon>Alphaproteobacteria</taxon>
        <taxon>Rhodobacterales</taxon>
        <taxon>Paracoccaceae</taxon>
        <taxon>Agaricicola</taxon>
    </lineage>
</organism>
<dbReference type="Pfam" id="PF03401">
    <property type="entry name" value="TctC"/>
    <property type="match status" value="1"/>
</dbReference>
<comment type="caution">
    <text evidence="3">The sequence shown here is derived from an EMBL/GenBank/DDBJ whole genome shotgun (WGS) entry which is preliminary data.</text>
</comment>
<feature type="signal peptide" evidence="2">
    <location>
        <begin position="1"/>
        <end position="21"/>
    </location>
</feature>
<protein>
    <submittedName>
        <fullName evidence="3">MFS transporter</fullName>
    </submittedName>
</protein>
<dbReference type="EMBL" id="BMCP01000001">
    <property type="protein sequence ID" value="GGE36673.1"/>
    <property type="molecule type" value="Genomic_DNA"/>
</dbReference>
<evidence type="ECO:0000256" key="2">
    <source>
        <dbReference type="SAM" id="SignalP"/>
    </source>
</evidence>
<gene>
    <name evidence="3" type="ORF">GCM10007276_12690</name>
</gene>
<evidence type="ECO:0000313" key="3">
    <source>
        <dbReference type="EMBL" id="GGE36673.1"/>
    </source>
</evidence>
<dbReference type="SUPFAM" id="SSF53850">
    <property type="entry name" value="Periplasmic binding protein-like II"/>
    <property type="match status" value="1"/>
</dbReference>
<dbReference type="PANTHER" id="PTHR42928:SF5">
    <property type="entry name" value="BLR1237 PROTEIN"/>
    <property type="match status" value="1"/>
</dbReference>
<dbReference type="Gene3D" id="3.40.190.150">
    <property type="entry name" value="Bordetella uptake gene, domain 1"/>
    <property type="match status" value="1"/>
</dbReference>
<dbReference type="CDD" id="cd13578">
    <property type="entry name" value="PBP2_Bug27"/>
    <property type="match status" value="1"/>
</dbReference>
<comment type="similarity">
    <text evidence="1">Belongs to the UPF0065 (bug) family.</text>
</comment>
<dbReference type="PIRSF" id="PIRSF017082">
    <property type="entry name" value="YflP"/>
    <property type="match status" value="1"/>
</dbReference>
<dbReference type="Gene3D" id="3.40.190.10">
    <property type="entry name" value="Periplasmic binding protein-like II"/>
    <property type="match status" value="1"/>
</dbReference>
<evidence type="ECO:0000256" key="1">
    <source>
        <dbReference type="ARBA" id="ARBA00006987"/>
    </source>
</evidence>
<dbReference type="PANTHER" id="PTHR42928">
    <property type="entry name" value="TRICARBOXYLATE-BINDING PROTEIN"/>
    <property type="match status" value="1"/>
</dbReference>
<reference evidence="3" key="1">
    <citation type="journal article" date="2014" name="Int. J. Syst. Evol. Microbiol.">
        <title>Complete genome sequence of Corynebacterium casei LMG S-19264T (=DSM 44701T), isolated from a smear-ripened cheese.</title>
        <authorList>
            <consortium name="US DOE Joint Genome Institute (JGI-PGF)"/>
            <person name="Walter F."/>
            <person name="Albersmeier A."/>
            <person name="Kalinowski J."/>
            <person name="Ruckert C."/>
        </authorList>
    </citation>
    <scope>NUCLEOTIDE SEQUENCE</scope>
    <source>
        <strain evidence="3">CCM 7684</strain>
    </source>
</reference>
<evidence type="ECO:0000313" key="4">
    <source>
        <dbReference type="Proteomes" id="UP000602745"/>
    </source>
</evidence>
<dbReference type="InterPro" id="IPR042100">
    <property type="entry name" value="Bug_dom1"/>
</dbReference>
<proteinExistence type="inferred from homology"/>
<dbReference type="AlphaFoldDB" id="A0A8J2VQ89"/>
<keyword evidence="4" id="KW-1185">Reference proteome</keyword>
<name>A0A8J2VQ89_9RHOB</name>
<feature type="chain" id="PRO_5035154875" evidence="2">
    <location>
        <begin position="22"/>
        <end position="317"/>
    </location>
</feature>
<reference evidence="3" key="2">
    <citation type="submission" date="2020-09" db="EMBL/GenBank/DDBJ databases">
        <authorList>
            <person name="Sun Q."/>
            <person name="Sedlacek I."/>
        </authorList>
    </citation>
    <scope>NUCLEOTIDE SEQUENCE</scope>
    <source>
        <strain evidence="3">CCM 7684</strain>
    </source>
</reference>
<accession>A0A8J2VQ89</accession>
<sequence length="317" mass="33347">MKFLKLATILAVTAIGSVAHAQSYPTKPVTLVVPFAPGGSNDIVGRYLADGLSKKWGQPVVVENRPGAGAAIGSAHVAKSKPDGYTLLIASVTFTMNPAVQKNLPFDPAKDLTPVAMLGSTPLVLGVGASVKVDTIEEFLKVAKEKDLIYAATGPGSVNQFAAELVNENTGLDMDVAHYKGGSEAMTDVIGGHVDLYIGSINQMLPQFRGGHLRGLAVTSPKRSPALPDTPTLAEAGIPNSEIQQWWGIMVPAGTPDDVVEKLNADINAVMGSPEGKEFLSKDGAEPSNMTAKEYQAFVADELQKWKGIAERTGISQ</sequence>
<keyword evidence="2" id="KW-0732">Signal</keyword>
<dbReference type="InterPro" id="IPR005064">
    <property type="entry name" value="BUG"/>
</dbReference>